<evidence type="ECO:0000313" key="3">
    <source>
        <dbReference type="Proteomes" id="UP000184231"/>
    </source>
</evidence>
<dbReference type="OrthoDB" id="9786424at2"/>
<dbReference type="SUPFAM" id="SSF103642">
    <property type="entry name" value="Sec-C motif"/>
    <property type="match status" value="1"/>
</dbReference>
<feature type="region of interest" description="Disordered" evidence="1">
    <location>
        <begin position="139"/>
        <end position="168"/>
    </location>
</feature>
<proteinExistence type="predicted"/>
<name>A0A1M6MYE1_9FLAO</name>
<accession>A0A1M6MYE1</accession>
<reference evidence="2 3" key="1">
    <citation type="submission" date="2016-11" db="EMBL/GenBank/DDBJ databases">
        <authorList>
            <person name="Jaros S."/>
            <person name="Januszkiewicz K."/>
            <person name="Wedrychowicz H."/>
        </authorList>
    </citation>
    <scope>NUCLEOTIDE SEQUENCE [LARGE SCALE GENOMIC DNA]</scope>
    <source>
        <strain evidence="2 3">CGMCC 1.8863</strain>
    </source>
</reference>
<gene>
    <name evidence="2" type="ORF">SAMN04487911_15014</name>
</gene>
<dbReference type="STRING" id="558155.SAMN04487911_15014"/>
<protein>
    <submittedName>
        <fullName evidence="2">SEC-C motif-containing protein</fullName>
    </submittedName>
</protein>
<evidence type="ECO:0000256" key="1">
    <source>
        <dbReference type="SAM" id="MobiDB-lite"/>
    </source>
</evidence>
<keyword evidence="3" id="KW-1185">Reference proteome</keyword>
<dbReference type="Pfam" id="PF02810">
    <property type="entry name" value="SEC-C"/>
    <property type="match status" value="1"/>
</dbReference>
<dbReference type="AlphaFoldDB" id="A0A1M6MYE1"/>
<dbReference type="EMBL" id="FQYX01000050">
    <property type="protein sequence ID" value="SHJ88477.1"/>
    <property type="molecule type" value="Genomic_DNA"/>
</dbReference>
<dbReference type="Gene3D" id="3.10.450.50">
    <property type="match status" value="1"/>
</dbReference>
<dbReference type="Proteomes" id="UP000184231">
    <property type="component" value="Unassembled WGS sequence"/>
</dbReference>
<evidence type="ECO:0000313" key="2">
    <source>
        <dbReference type="EMBL" id="SHJ88477.1"/>
    </source>
</evidence>
<organism evidence="2 3">
    <name type="scientific">Arenibacter nanhaiticus</name>
    <dbReference type="NCBI Taxonomy" id="558155"/>
    <lineage>
        <taxon>Bacteria</taxon>
        <taxon>Pseudomonadati</taxon>
        <taxon>Bacteroidota</taxon>
        <taxon>Flavobacteriia</taxon>
        <taxon>Flavobacteriales</taxon>
        <taxon>Flavobacteriaceae</taxon>
        <taxon>Arenibacter</taxon>
    </lineage>
</organism>
<sequence>MIGMKGKDTIYYPKLDEMVAFSVNWLPFKNWWEEIVFRDKFGNEISRSSLIKTSTNQDGGAHVDEALDEIYYDLSKNNSLETSIFDGETSSPIPNPEKAAIRQIGHEVLKTLLIDYEKKQTAKVDIWLGGSELIVGNKPSPLPKNKKIGRNEKCPCGSSKKYKHCHGK</sequence>
<dbReference type="InterPro" id="IPR004027">
    <property type="entry name" value="SEC_C_motif"/>
</dbReference>